<dbReference type="Proteomes" id="UP000195975">
    <property type="component" value="Unassembled WGS sequence"/>
</dbReference>
<dbReference type="Pfam" id="PF16288">
    <property type="entry name" value="DUF4934"/>
    <property type="match status" value="1"/>
</dbReference>
<evidence type="ECO:0000259" key="1">
    <source>
        <dbReference type="Pfam" id="PF16288"/>
    </source>
</evidence>
<reference evidence="3" key="1">
    <citation type="submission" date="2017-04" db="EMBL/GenBank/DDBJ databases">
        <title>Function of individual gut microbiota members based on whole genome sequencing of pure cultures obtained from chicken caecum.</title>
        <authorList>
            <person name="Medvecky M."/>
            <person name="Cejkova D."/>
            <person name="Polansky O."/>
            <person name="Karasova D."/>
            <person name="Kubasova T."/>
            <person name="Cizek A."/>
            <person name="Rychlik I."/>
        </authorList>
    </citation>
    <scope>NUCLEOTIDE SEQUENCE [LARGE SCALE GENOMIC DNA]</scope>
    <source>
        <strain evidence="3">An42</strain>
    </source>
</reference>
<protein>
    <submittedName>
        <fullName evidence="2">6-bladed beta-propeller</fullName>
    </submittedName>
</protein>
<gene>
    <name evidence="2" type="ORF">B5F96_05360</name>
</gene>
<sequence>MILKMVMKTQIYLWAASLCLLLTLCGSGVKKKGDLEVIPLEAALEKQKGLKVSDCFKKVRYVPLETTNNCLVGRGALAQILGDYIVVISEMNLCHLFDKQTGRFIRSVGRVGQGPGECQSLRGGWQNPHNKLFYFPGWKKDWHVYQADGRLNHTWRPSIRPGEFPTFAAYDYLDAEVNVSYYSETDKQPARLIAFKGDEPIYEQVLPLGMGNKEVEADEIALLSVRKGGTCNVMVLKRKNGKCSLMPYGNINFWHGGKELYFKRPYNDTIYRVSPKMELQPVRLLDLGAYEWPFDERFEEKKDAIYPASFLESKDIILFRFITNVYDEEKHLTYNALYRKADGIVKVSPFKEKIIDDRNGFLPLQPLFVSPEGEYADILPADEVVAWFEEHAGKTGIPAEVAALKKVSEEDNPVVVIME</sequence>
<name>A0A9Q5ST97_9BACT</name>
<proteinExistence type="predicted"/>
<organism evidence="2 3">
    <name type="scientific">Parabacteroides johnsonii</name>
    <dbReference type="NCBI Taxonomy" id="387661"/>
    <lineage>
        <taxon>Bacteria</taxon>
        <taxon>Pseudomonadati</taxon>
        <taxon>Bacteroidota</taxon>
        <taxon>Bacteroidia</taxon>
        <taxon>Bacteroidales</taxon>
        <taxon>Tannerellaceae</taxon>
        <taxon>Parabacteroides</taxon>
    </lineage>
</organism>
<comment type="caution">
    <text evidence="2">The sequence shown here is derived from an EMBL/GenBank/DDBJ whole genome shotgun (WGS) entry which is preliminary data.</text>
</comment>
<accession>A0A9Q5ST97</accession>
<dbReference type="InterPro" id="IPR032558">
    <property type="entry name" value="DUF4934"/>
</dbReference>
<evidence type="ECO:0000313" key="3">
    <source>
        <dbReference type="Proteomes" id="UP000195975"/>
    </source>
</evidence>
<dbReference type="AlphaFoldDB" id="A0A9Q5ST97"/>
<dbReference type="Pfam" id="PF16287">
    <property type="entry name" value="DUF4933"/>
    <property type="match status" value="1"/>
</dbReference>
<feature type="domain" description="DUF4934" evidence="1">
    <location>
        <begin position="50"/>
        <end position="136"/>
    </location>
</feature>
<evidence type="ECO:0000313" key="2">
    <source>
        <dbReference type="EMBL" id="OUO06462.1"/>
    </source>
</evidence>
<dbReference type="EMBL" id="NFIJ01000003">
    <property type="protein sequence ID" value="OUO06462.1"/>
    <property type="molecule type" value="Genomic_DNA"/>
</dbReference>
<dbReference type="InterPro" id="IPR032559">
    <property type="entry name" value="DUF4933"/>
</dbReference>